<evidence type="ECO:0000259" key="3">
    <source>
        <dbReference type="PROSITE" id="PS50110"/>
    </source>
</evidence>
<dbReference type="eggNOG" id="KOG0519">
    <property type="taxonomic scope" value="Eukaryota"/>
</dbReference>
<dbReference type="PANTHER" id="PTHR43719:SF28">
    <property type="entry name" value="PEROXIDE STRESS-ACTIVATED HISTIDINE KINASE MAK1-RELATED"/>
    <property type="match status" value="1"/>
</dbReference>
<gene>
    <name evidence="4" type="ORF">TTHERM_00334430</name>
</gene>
<keyword evidence="5" id="KW-1185">Reference proteome</keyword>
<dbReference type="OrthoDB" id="311100at2759"/>
<protein>
    <submittedName>
        <fullName evidence="4">Response regulator receiver domain protein</fullName>
    </submittedName>
</protein>
<dbReference type="InParanoid" id="I7M867"/>
<dbReference type="CDD" id="cd17546">
    <property type="entry name" value="REC_hyHK_CKI1_RcsC-like"/>
    <property type="match status" value="1"/>
</dbReference>
<dbReference type="InterPro" id="IPR050956">
    <property type="entry name" value="2C_system_His_kinase"/>
</dbReference>
<feature type="domain" description="Response regulatory" evidence="3">
    <location>
        <begin position="11"/>
        <end position="138"/>
    </location>
</feature>
<dbReference type="PROSITE" id="PS50110">
    <property type="entry name" value="RESPONSE_REGULATORY"/>
    <property type="match status" value="1"/>
</dbReference>
<dbReference type="InterPro" id="IPR001789">
    <property type="entry name" value="Sig_transdc_resp-reg_receiver"/>
</dbReference>
<keyword evidence="1 2" id="KW-0597">Phosphoprotein</keyword>
<sequence>MNDLNQRAQPCIMIVDDQQINILALKLILKRIGIEENNIIQANSGQEALQLLEDNKNIKIIFMDIEMPVINGFQATQLIKNRKQKQSVKEQQQIINIIAYTSLNDDETILKCKDAGMDYYLEKPCSLNSVSSVIQNYYFI</sequence>
<feature type="modified residue" description="4-aspartylphosphate" evidence="2">
    <location>
        <position position="64"/>
    </location>
</feature>
<evidence type="ECO:0000256" key="1">
    <source>
        <dbReference type="ARBA" id="ARBA00022553"/>
    </source>
</evidence>
<organism evidence="4 5">
    <name type="scientific">Tetrahymena thermophila (strain SB210)</name>
    <dbReference type="NCBI Taxonomy" id="312017"/>
    <lineage>
        <taxon>Eukaryota</taxon>
        <taxon>Sar</taxon>
        <taxon>Alveolata</taxon>
        <taxon>Ciliophora</taxon>
        <taxon>Intramacronucleata</taxon>
        <taxon>Oligohymenophorea</taxon>
        <taxon>Hymenostomatida</taxon>
        <taxon>Tetrahymenina</taxon>
        <taxon>Tetrahymenidae</taxon>
        <taxon>Tetrahymena</taxon>
    </lineage>
</organism>
<dbReference type="Pfam" id="PF00072">
    <property type="entry name" value="Response_reg"/>
    <property type="match status" value="1"/>
</dbReference>
<reference evidence="5" key="1">
    <citation type="journal article" date="2006" name="PLoS Biol.">
        <title>Macronuclear genome sequence of the ciliate Tetrahymena thermophila, a model eukaryote.</title>
        <authorList>
            <person name="Eisen J.A."/>
            <person name="Coyne R.S."/>
            <person name="Wu M."/>
            <person name="Wu D."/>
            <person name="Thiagarajan M."/>
            <person name="Wortman J.R."/>
            <person name="Badger J.H."/>
            <person name="Ren Q."/>
            <person name="Amedeo P."/>
            <person name="Jones K.M."/>
            <person name="Tallon L.J."/>
            <person name="Delcher A.L."/>
            <person name="Salzberg S.L."/>
            <person name="Silva J.C."/>
            <person name="Haas B.J."/>
            <person name="Majoros W.H."/>
            <person name="Farzad M."/>
            <person name="Carlton J.M."/>
            <person name="Smith R.K. Jr."/>
            <person name="Garg J."/>
            <person name="Pearlman R.E."/>
            <person name="Karrer K.M."/>
            <person name="Sun L."/>
            <person name="Manning G."/>
            <person name="Elde N.C."/>
            <person name="Turkewitz A.P."/>
            <person name="Asai D.J."/>
            <person name="Wilkes D.E."/>
            <person name="Wang Y."/>
            <person name="Cai H."/>
            <person name="Collins K."/>
            <person name="Stewart B.A."/>
            <person name="Lee S.R."/>
            <person name="Wilamowska K."/>
            <person name="Weinberg Z."/>
            <person name="Ruzzo W.L."/>
            <person name="Wloga D."/>
            <person name="Gaertig J."/>
            <person name="Frankel J."/>
            <person name="Tsao C.-C."/>
            <person name="Gorovsky M.A."/>
            <person name="Keeling P.J."/>
            <person name="Waller R.F."/>
            <person name="Patron N.J."/>
            <person name="Cherry J.M."/>
            <person name="Stover N.A."/>
            <person name="Krieger C.J."/>
            <person name="del Toro C."/>
            <person name="Ryder H.F."/>
            <person name="Williamson S.C."/>
            <person name="Barbeau R.A."/>
            <person name="Hamilton E.P."/>
            <person name="Orias E."/>
        </authorList>
    </citation>
    <scope>NUCLEOTIDE SEQUENCE [LARGE SCALE GENOMIC DNA]</scope>
    <source>
        <strain evidence="5">SB210</strain>
    </source>
</reference>
<dbReference type="InterPro" id="IPR011006">
    <property type="entry name" value="CheY-like_superfamily"/>
</dbReference>
<dbReference type="AlphaFoldDB" id="I7M867"/>
<dbReference type="SUPFAM" id="SSF52172">
    <property type="entry name" value="CheY-like"/>
    <property type="match status" value="1"/>
</dbReference>
<evidence type="ECO:0000256" key="2">
    <source>
        <dbReference type="PROSITE-ProRule" id="PRU00169"/>
    </source>
</evidence>
<dbReference type="GeneID" id="7838534"/>
<dbReference type="SMART" id="SM00448">
    <property type="entry name" value="REC"/>
    <property type="match status" value="1"/>
</dbReference>
<dbReference type="Proteomes" id="UP000009168">
    <property type="component" value="Unassembled WGS sequence"/>
</dbReference>
<dbReference type="STRING" id="312017.I7M867"/>
<dbReference type="GO" id="GO:0000160">
    <property type="term" value="P:phosphorelay signal transduction system"/>
    <property type="evidence" value="ECO:0007669"/>
    <property type="project" value="InterPro"/>
</dbReference>
<dbReference type="Gene3D" id="3.40.50.2300">
    <property type="match status" value="1"/>
</dbReference>
<name>I7M867_TETTS</name>
<evidence type="ECO:0000313" key="4">
    <source>
        <dbReference type="EMBL" id="EAR97266.2"/>
    </source>
</evidence>
<dbReference type="PANTHER" id="PTHR43719">
    <property type="entry name" value="TWO-COMPONENT HISTIDINE KINASE"/>
    <property type="match status" value="1"/>
</dbReference>
<accession>I7M867</accession>
<evidence type="ECO:0000313" key="5">
    <source>
        <dbReference type="Proteomes" id="UP000009168"/>
    </source>
</evidence>
<dbReference type="RefSeq" id="XP_001017511.2">
    <property type="nucleotide sequence ID" value="XM_001017511.2"/>
</dbReference>
<dbReference type="EMBL" id="GG662666">
    <property type="protein sequence ID" value="EAR97266.2"/>
    <property type="molecule type" value="Genomic_DNA"/>
</dbReference>
<proteinExistence type="predicted"/>
<dbReference type="KEGG" id="tet:TTHERM_00334430"/>